<feature type="chain" id="PRO_5045122469" evidence="2">
    <location>
        <begin position="21"/>
        <end position="89"/>
    </location>
</feature>
<keyword evidence="4" id="KW-1185">Reference proteome</keyword>
<evidence type="ECO:0000313" key="4">
    <source>
        <dbReference type="Proteomes" id="UP001151760"/>
    </source>
</evidence>
<dbReference type="Proteomes" id="UP001151760">
    <property type="component" value="Unassembled WGS sequence"/>
</dbReference>
<evidence type="ECO:0000313" key="3">
    <source>
        <dbReference type="EMBL" id="GJT64369.1"/>
    </source>
</evidence>
<dbReference type="EMBL" id="BQNB010017538">
    <property type="protein sequence ID" value="GJT64369.1"/>
    <property type="molecule type" value="Genomic_DNA"/>
</dbReference>
<accession>A0ABQ5FN17</accession>
<evidence type="ECO:0000256" key="2">
    <source>
        <dbReference type="SAM" id="SignalP"/>
    </source>
</evidence>
<organism evidence="3 4">
    <name type="scientific">Tanacetum coccineum</name>
    <dbReference type="NCBI Taxonomy" id="301880"/>
    <lineage>
        <taxon>Eukaryota</taxon>
        <taxon>Viridiplantae</taxon>
        <taxon>Streptophyta</taxon>
        <taxon>Embryophyta</taxon>
        <taxon>Tracheophyta</taxon>
        <taxon>Spermatophyta</taxon>
        <taxon>Magnoliopsida</taxon>
        <taxon>eudicotyledons</taxon>
        <taxon>Gunneridae</taxon>
        <taxon>Pentapetalae</taxon>
        <taxon>asterids</taxon>
        <taxon>campanulids</taxon>
        <taxon>Asterales</taxon>
        <taxon>Asteraceae</taxon>
        <taxon>Asteroideae</taxon>
        <taxon>Anthemideae</taxon>
        <taxon>Anthemidinae</taxon>
        <taxon>Tanacetum</taxon>
    </lineage>
</organism>
<reference evidence="3" key="2">
    <citation type="submission" date="2022-01" db="EMBL/GenBank/DDBJ databases">
        <authorList>
            <person name="Yamashiro T."/>
            <person name="Shiraishi A."/>
            <person name="Satake H."/>
            <person name="Nakayama K."/>
        </authorList>
    </citation>
    <scope>NUCLEOTIDE SEQUENCE</scope>
</reference>
<gene>
    <name evidence="3" type="ORF">Tco_1015849</name>
</gene>
<name>A0ABQ5FN17_9ASTR</name>
<reference evidence="3" key="1">
    <citation type="journal article" date="2022" name="Int. J. Mol. Sci.">
        <title>Draft Genome of Tanacetum Coccineum: Genomic Comparison of Closely Related Tanacetum-Family Plants.</title>
        <authorList>
            <person name="Yamashiro T."/>
            <person name="Shiraishi A."/>
            <person name="Nakayama K."/>
            <person name="Satake H."/>
        </authorList>
    </citation>
    <scope>NUCLEOTIDE SEQUENCE</scope>
</reference>
<comment type="caution">
    <text evidence="3">The sequence shown here is derived from an EMBL/GenBank/DDBJ whole genome shotgun (WGS) entry which is preliminary data.</text>
</comment>
<feature type="region of interest" description="Disordered" evidence="1">
    <location>
        <begin position="69"/>
        <end position="89"/>
    </location>
</feature>
<evidence type="ECO:0000256" key="1">
    <source>
        <dbReference type="SAM" id="MobiDB-lite"/>
    </source>
</evidence>
<protein>
    <submittedName>
        <fullName evidence="3">Uncharacterized protein</fullName>
    </submittedName>
</protein>
<proteinExistence type="predicted"/>
<sequence length="89" mass="9978">MPECFLPFLNLLTQLTFVSTFFPPPSSKAAYLLPDMRGLHMMEDGNNNMVRAPIEGVRREKWGPLVAESGESGGVMVEEEDEEDIEFVS</sequence>
<feature type="compositionally biased region" description="Acidic residues" evidence="1">
    <location>
        <begin position="77"/>
        <end position="89"/>
    </location>
</feature>
<feature type="signal peptide" evidence="2">
    <location>
        <begin position="1"/>
        <end position="20"/>
    </location>
</feature>
<keyword evidence="2" id="KW-0732">Signal</keyword>